<evidence type="ECO:0000256" key="1">
    <source>
        <dbReference type="SAM" id="MobiDB-lite"/>
    </source>
</evidence>
<dbReference type="RefSeq" id="XP_002178575.1">
    <property type="nucleotide sequence ID" value="XM_002178539.1"/>
</dbReference>
<sequence length="610" mass="69057">MAMLLKPNCEDVEQDHSDTKACSITPFFLDVRIQTLHVGFLQRGMGRCSAAACRDNTDEICLWPKEKHQQPPQIEAALQGYALPILVLRPNRVRYGNIAMSHPQSRLPEILNGFYNRITRLDDFERRLDERAARLRRRIANVLDHVPVHRHSHLRVFITHDALPVKPEPDTPNPDPPTIDWTLQIEGKLLVGHLDYASAAAHDARVGFVPPTDDLDRSKAEKEEEELSPVDFTHLFEKANVEFQTVYMPRPNPMAAAKPKTPTKKSSRRATKSPSATFEEKEVDPRTLSVSQTAEFCWERTMSADALAFHVRYTSPPPPAHSQQIHAAIAHIQLYPNVEGQETTYQVSKELAEALFPSHGPGVVGSTIGTKRKIDEVAIEIPCLENEIEIPSGLTMSELIQGFFTYVQDRNLCDDSDMSTIVCDEALQQLFEVDRIPFSQIQVMLVTKNLIRNVSNEPVRLKYILRPDQFVAPSHISLDSHLPAQLQLDMDVNLPAFFPYRARELKRRIKRRELEYTSSRTKARYILMARRSKNEETVKQQIEQAVTGHIVGRDMIPILAALAKAAPPHTEARLASHLDAKISFMFGQAEEHQKAAQDAWNRLSILEGTS</sequence>
<dbReference type="Pfam" id="PF02201">
    <property type="entry name" value="SWIB"/>
    <property type="match status" value="1"/>
</dbReference>
<feature type="domain" description="DM2" evidence="2">
    <location>
        <begin position="373"/>
        <end position="456"/>
    </location>
</feature>
<evidence type="ECO:0000259" key="2">
    <source>
        <dbReference type="PROSITE" id="PS51925"/>
    </source>
</evidence>
<dbReference type="AlphaFoldDB" id="B7FUD5"/>
<protein>
    <recommendedName>
        <fullName evidence="2">DM2 domain-containing protein</fullName>
    </recommendedName>
</protein>
<evidence type="ECO:0000313" key="4">
    <source>
        <dbReference type="Proteomes" id="UP000000759"/>
    </source>
</evidence>
<dbReference type="OrthoDB" id="10251073at2759"/>
<proteinExistence type="predicted"/>
<dbReference type="KEGG" id="pti:PHATRDRAFT_44515"/>
<dbReference type="PROSITE" id="PS51925">
    <property type="entry name" value="SWIB_MDM2"/>
    <property type="match status" value="1"/>
</dbReference>
<gene>
    <name evidence="3" type="ORF">PHATRDRAFT_44515</name>
</gene>
<dbReference type="Gene3D" id="1.10.245.10">
    <property type="entry name" value="SWIB/MDM2 domain"/>
    <property type="match status" value="1"/>
</dbReference>
<dbReference type="HOGENOM" id="CLU_447980_0_0_1"/>
<dbReference type="SUPFAM" id="SSF47592">
    <property type="entry name" value="SWIB/MDM2 domain"/>
    <property type="match status" value="1"/>
</dbReference>
<reference evidence="3 4" key="1">
    <citation type="journal article" date="2008" name="Nature">
        <title>The Phaeodactylum genome reveals the evolutionary history of diatom genomes.</title>
        <authorList>
            <person name="Bowler C."/>
            <person name="Allen A.E."/>
            <person name="Badger J.H."/>
            <person name="Grimwood J."/>
            <person name="Jabbari K."/>
            <person name="Kuo A."/>
            <person name="Maheswari U."/>
            <person name="Martens C."/>
            <person name="Maumus F."/>
            <person name="Otillar R.P."/>
            <person name="Rayko E."/>
            <person name="Salamov A."/>
            <person name="Vandepoele K."/>
            <person name="Beszteri B."/>
            <person name="Gruber A."/>
            <person name="Heijde M."/>
            <person name="Katinka M."/>
            <person name="Mock T."/>
            <person name="Valentin K."/>
            <person name="Verret F."/>
            <person name="Berges J.A."/>
            <person name="Brownlee C."/>
            <person name="Cadoret J.P."/>
            <person name="Chiovitti A."/>
            <person name="Choi C.J."/>
            <person name="Coesel S."/>
            <person name="De Martino A."/>
            <person name="Detter J.C."/>
            <person name="Durkin C."/>
            <person name="Falciatore A."/>
            <person name="Fournet J."/>
            <person name="Haruta M."/>
            <person name="Huysman M.J."/>
            <person name="Jenkins B.D."/>
            <person name="Jiroutova K."/>
            <person name="Jorgensen R.E."/>
            <person name="Joubert Y."/>
            <person name="Kaplan A."/>
            <person name="Kroger N."/>
            <person name="Kroth P.G."/>
            <person name="La Roche J."/>
            <person name="Lindquist E."/>
            <person name="Lommer M."/>
            <person name="Martin-Jezequel V."/>
            <person name="Lopez P.J."/>
            <person name="Lucas S."/>
            <person name="Mangogna M."/>
            <person name="McGinnis K."/>
            <person name="Medlin L.K."/>
            <person name="Montsant A."/>
            <person name="Oudot-Le Secq M.P."/>
            <person name="Napoli C."/>
            <person name="Obornik M."/>
            <person name="Parker M.S."/>
            <person name="Petit J.L."/>
            <person name="Porcel B.M."/>
            <person name="Poulsen N."/>
            <person name="Robison M."/>
            <person name="Rychlewski L."/>
            <person name="Rynearson T.A."/>
            <person name="Schmutz J."/>
            <person name="Shapiro H."/>
            <person name="Siaut M."/>
            <person name="Stanley M."/>
            <person name="Sussman M.R."/>
            <person name="Taylor A.R."/>
            <person name="Vardi A."/>
            <person name="von Dassow P."/>
            <person name="Vyverman W."/>
            <person name="Willis A."/>
            <person name="Wyrwicz L.S."/>
            <person name="Rokhsar D.S."/>
            <person name="Weissenbach J."/>
            <person name="Armbrust E.V."/>
            <person name="Green B.R."/>
            <person name="Van de Peer Y."/>
            <person name="Grigoriev I.V."/>
        </authorList>
    </citation>
    <scope>NUCLEOTIDE SEQUENCE [LARGE SCALE GENOMIC DNA]</scope>
    <source>
        <strain evidence="3 4">CCAP 1055/1</strain>
    </source>
</reference>
<dbReference type="EMBL" id="CM000607">
    <property type="protein sequence ID" value="EEC50240.1"/>
    <property type="molecule type" value="Genomic_DNA"/>
</dbReference>
<dbReference type="PaxDb" id="2850-Phatr44515"/>
<accession>B7FUD5</accession>
<feature type="region of interest" description="Disordered" evidence="1">
    <location>
        <begin position="251"/>
        <end position="285"/>
    </location>
</feature>
<dbReference type="CDD" id="cd00855">
    <property type="entry name" value="SWIB-MDM2"/>
    <property type="match status" value="1"/>
</dbReference>
<dbReference type="InParanoid" id="B7FUD5"/>
<reference evidence="4" key="2">
    <citation type="submission" date="2008-08" db="EMBL/GenBank/DDBJ databases">
        <authorList>
            <consortium name="Diatom Consortium"/>
            <person name="Grigoriev I."/>
            <person name="Grimwood J."/>
            <person name="Kuo A."/>
            <person name="Otillar R.P."/>
            <person name="Salamov A."/>
            <person name="Detter J.C."/>
            <person name="Lindquist E."/>
            <person name="Shapiro H."/>
            <person name="Lucas S."/>
            <person name="Glavina del Rio T."/>
            <person name="Pitluck S."/>
            <person name="Rokhsar D."/>
            <person name="Bowler C."/>
        </authorList>
    </citation>
    <scope>GENOME REANNOTATION</scope>
    <source>
        <strain evidence="4">CCAP 1055/1</strain>
    </source>
</reference>
<dbReference type="GeneID" id="7197732"/>
<feature type="compositionally biased region" description="Basic residues" evidence="1">
    <location>
        <begin position="261"/>
        <end position="271"/>
    </location>
</feature>
<name>B7FUD5_PHATC</name>
<organism evidence="3 4">
    <name type="scientific">Phaeodactylum tricornutum (strain CCAP 1055/1)</name>
    <dbReference type="NCBI Taxonomy" id="556484"/>
    <lineage>
        <taxon>Eukaryota</taxon>
        <taxon>Sar</taxon>
        <taxon>Stramenopiles</taxon>
        <taxon>Ochrophyta</taxon>
        <taxon>Bacillariophyta</taxon>
        <taxon>Bacillariophyceae</taxon>
        <taxon>Bacillariophycidae</taxon>
        <taxon>Naviculales</taxon>
        <taxon>Phaeodactylaceae</taxon>
        <taxon>Phaeodactylum</taxon>
    </lineage>
</organism>
<dbReference type="Proteomes" id="UP000000759">
    <property type="component" value="Chromosome 4"/>
</dbReference>
<keyword evidence="4" id="KW-1185">Reference proteome</keyword>
<dbReference type="PANTHER" id="PTHR13844">
    <property type="entry name" value="SWI/SNF-RELATED MATRIX-ASSOCIATED ACTIN-DEPENDENT REGULATOR OF CHROMATIN SUBFAMILY D"/>
    <property type="match status" value="1"/>
</dbReference>
<evidence type="ECO:0000313" key="3">
    <source>
        <dbReference type="EMBL" id="EEC50240.1"/>
    </source>
</evidence>
<dbReference type="InterPro" id="IPR036885">
    <property type="entry name" value="SWIB_MDM2_dom_sf"/>
</dbReference>
<dbReference type="InterPro" id="IPR003121">
    <property type="entry name" value="SWIB_MDM2_domain"/>
</dbReference>